<sequence length="245" mass="24906">MTTHTTRAHAHARYPLLEQPQVAVILAAVSGALNAWTLANVGSFATVQSGNIVTAGFYIADGNVERVVPVVLSVIAFGIGALLCAVFVTLVLRRRHSYSGWILAFEAVLLAVCGALAGAGAVPPMAVALTVSFIAGVQGNAFHRDSGMLYGNTAVTFVVQMTFSAVGRAAVSRTKAGDGAVPLRIAGLYGSVLLAFAAGAAAGFLLDTVWSAASLLAVSLTLAGLALFAVLARGSADPDQNAPTP</sequence>
<feature type="transmembrane region" description="Helical" evidence="1">
    <location>
        <begin position="183"/>
        <end position="206"/>
    </location>
</feature>
<dbReference type="Pfam" id="PF06912">
    <property type="entry name" value="DUF1275"/>
    <property type="match status" value="1"/>
</dbReference>
<dbReference type="EMBL" id="CP013979">
    <property type="protein sequence ID" value="ANJ27160.1"/>
    <property type="molecule type" value="Genomic_DNA"/>
</dbReference>
<organism evidence="2 3">
    <name type="scientific">Agromyces aureus</name>
    <dbReference type="NCBI Taxonomy" id="453304"/>
    <lineage>
        <taxon>Bacteria</taxon>
        <taxon>Bacillati</taxon>
        <taxon>Actinomycetota</taxon>
        <taxon>Actinomycetes</taxon>
        <taxon>Micrococcales</taxon>
        <taxon>Microbacteriaceae</taxon>
        <taxon>Agromyces</taxon>
    </lineage>
</organism>
<name>A0A191WFU4_9MICO</name>
<feature type="transmembrane region" description="Helical" evidence="1">
    <location>
        <begin position="149"/>
        <end position="171"/>
    </location>
</feature>
<evidence type="ECO:0000313" key="2">
    <source>
        <dbReference type="EMBL" id="ANJ27160.1"/>
    </source>
</evidence>
<gene>
    <name evidence="2" type="ORF">ATC03_10920</name>
</gene>
<accession>A0A191WFU4</accession>
<dbReference type="AlphaFoldDB" id="A0A191WFU4"/>
<dbReference type="OrthoDB" id="7057004at2"/>
<reference evidence="2 3" key="1">
    <citation type="journal article" date="2016" name="Int. J. Syst. Evol. Microbiol.">
        <title>Agromyces aureus sp. nov., isolated from the rhizosphere of Salix caprea L. grown in a heavy-metal-contaminated soil.</title>
        <authorList>
            <person name="Corretto E."/>
            <person name="Antonielli L."/>
            <person name="Sessitsch A."/>
            <person name="Compant S."/>
            <person name="Gorfer M."/>
            <person name="Kuffner M."/>
            <person name="Brader G."/>
        </authorList>
    </citation>
    <scope>NUCLEOTIDE SEQUENCE [LARGE SCALE GENOMIC DNA]</scope>
    <source>
        <strain evidence="2 3">AR33</strain>
    </source>
</reference>
<dbReference type="Proteomes" id="UP000078437">
    <property type="component" value="Chromosome"/>
</dbReference>
<keyword evidence="1" id="KW-0812">Transmembrane</keyword>
<feature type="transmembrane region" description="Helical" evidence="1">
    <location>
        <begin position="212"/>
        <end position="232"/>
    </location>
</feature>
<dbReference type="KEGG" id="agy:ATC03_10920"/>
<dbReference type="PANTHER" id="PTHR37314">
    <property type="entry name" value="SLR0142 PROTEIN"/>
    <property type="match status" value="1"/>
</dbReference>
<keyword evidence="1" id="KW-0472">Membrane</keyword>
<protein>
    <recommendedName>
        <fullName evidence="4">DUF1275 domain-containing protein</fullName>
    </recommendedName>
</protein>
<dbReference type="STRING" id="453304.ATC03_10920"/>
<keyword evidence="1" id="KW-1133">Transmembrane helix</keyword>
<evidence type="ECO:0000256" key="1">
    <source>
        <dbReference type="SAM" id="Phobius"/>
    </source>
</evidence>
<reference evidence="3" key="2">
    <citation type="submission" date="2016-01" db="EMBL/GenBank/DDBJ databases">
        <title>Complete genome sequence of Agromyces aureus AR33T and comparison with related organisms.</title>
        <authorList>
            <person name="Corretto E."/>
            <person name="Antonielli L."/>
            <person name="Sessitsch A."/>
            <person name="Brader G."/>
        </authorList>
    </citation>
    <scope>NUCLEOTIDE SEQUENCE [LARGE SCALE GENOMIC DNA]</scope>
    <source>
        <strain evidence="3">AR33</strain>
    </source>
</reference>
<proteinExistence type="predicted"/>
<keyword evidence="3" id="KW-1185">Reference proteome</keyword>
<evidence type="ECO:0000313" key="3">
    <source>
        <dbReference type="Proteomes" id="UP000078437"/>
    </source>
</evidence>
<evidence type="ECO:0008006" key="4">
    <source>
        <dbReference type="Google" id="ProtNLM"/>
    </source>
</evidence>
<dbReference type="PANTHER" id="PTHR37314:SF4">
    <property type="entry name" value="UPF0700 TRANSMEMBRANE PROTEIN YOAK"/>
    <property type="match status" value="1"/>
</dbReference>
<feature type="transmembrane region" description="Helical" evidence="1">
    <location>
        <begin position="67"/>
        <end position="92"/>
    </location>
</feature>
<dbReference type="InterPro" id="IPR010699">
    <property type="entry name" value="DUF1275"/>
</dbReference>
<feature type="transmembrane region" description="Helical" evidence="1">
    <location>
        <begin position="104"/>
        <end position="137"/>
    </location>
</feature>